<sequence length="162" mass="17341">MGAGLRAMGRTDRADHRAAAPPGAVWAALTDPARVARWLPPEEMTARVHDWEARPGGRLRVTLAYGDAAANPGKTGQGTDEVEGRFLDAEAPSRLAWTTRFDSDDPAFAGEMTMVWSLSPEGSGTRIAVEARGVPEGIAPEDHARGLSESLRQLAEEAVRRA</sequence>
<evidence type="ECO:0000256" key="1">
    <source>
        <dbReference type="ARBA" id="ARBA00006817"/>
    </source>
</evidence>
<reference evidence="3 4" key="1">
    <citation type="submission" date="2013-02" db="EMBL/GenBank/DDBJ databases">
        <authorList>
            <person name="Fiebig A."/>
            <person name="Goeker M."/>
            <person name="Klenk H.-P.P."/>
        </authorList>
    </citation>
    <scope>NUCLEOTIDE SEQUENCE [LARGE SCALE GENOMIC DNA]</scope>
    <source>
        <strain evidence="3 4">DSM 19309</strain>
    </source>
</reference>
<evidence type="ECO:0000313" key="3">
    <source>
        <dbReference type="EMBL" id="EYD77141.1"/>
    </source>
</evidence>
<evidence type="ECO:0000259" key="2">
    <source>
        <dbReference type="Pfam" id="PF08327"/>
    </source>
</evidence>
<dbReference type="EMBL" id="AOSK01000035">
    <property type="protein sequence ID" value="EYD77141.1"/>
    <property type="molecule type" value="Genomic_DNA"/>
</dbReference>
<dbReference type="HOGENOM" id="CLU_108923_8_1_5"/>
<gene>
    <name evidence="3" type="ORF">Rumeso_01253</name>
</gene>
<name>A0A017HRY8_9RHOB</name>
<protein>
    <recommendedName>
        <fullName evidence="2">Activator of Hsp90 ATPase homologue 1/2-like C-terminal domain-containing protein</fullName>
    </recommendedName>
</protein>
<dbReference type="Proteomes" id="UP000019666">
    <property type="component" value="Unassembled WGS sequence"/>
</dbReference>
<evidence type="ECO:0000313" key="4">
    <source>
        <dbReference type="Proteomes" id="UP000019666"/>
    </source>
</evidence>
<feature type="domain" description="Activator of Hsp90 ATPase homologue 1/2-like C-terminal" evidence="2">
    <location>
        <begin position="20"/>
        <end position="156"/>
    </location>
</feature>
<proteinExistence type="inferred from homology"/>
<dbReference type="AlphaFoldDB" id="A0A017HRY8"/>
<dbReference type="PATRIC" id="fig|442562.3.peg.1242"/>
<comment type="caution">
    <text evidence="3">The sequence shown here is derived from an EMBL/GenBank/DDBJ whole genome shotgun (WGS) entry which is preliminary data.</text>
</comment>
<keyword evidence="4" id="KW-1185">Reference proteome</keyword>
<dbReference type="InterPro" id="IPR023393">
    <property type="entry name" value="START-like_dom_sf"/>
</dbReference>
<dbReference type="InterPro" id="IPR013538">
    <property type="entry name" value="ASHA1/2-like_C"/>
</dbReference>
<organism evidence="3 4">
    <name type="scientific">Rubellimicrobium mesophilum DSM 19309</name>
    <dbReference type="NCBI Taxonomy" id="442562"/>
    <lineage>
        <taxon>Bacteria</taxon>
        <taxon>Pseudomonadati</taxon>
        <taxon>Pseudomonadota</taxon>
        <taxon>Alphaproteobacteria</taxon>
        <taxon>Rhodobacterales</taxon>
        <taxon>Roseobacteraceae</taxon>
        <taxon>Rubellimicrobium</taxon>
    </lineage>
</organism>
<comment type="similarity">
    <text evidence="1">Belongs to the AHA1 family.</text>
</comment>
<dbReference type="Pfam" id="PF08327">
    <property type="entry name" value="AHSA1"/>
    <property type="match status" value="1"/>
</dbReference>
<dbReference type="SUPFAM" id="SSF55961">
    <property type="entry name" value="Bet v1-like"/>
    <property type="match status" value="1"/>
</dbReference>
<dbReference type="STRING" id="442562.Rumeso_01253"/>
<dbReference type="Gene3D" id="3.30.530.20">
    <property type="match status" value="1"/>
</dbReference>
<accession>A0A017HRY8</accession>